<comment type="caution">
    <text evidence="1">The sequence shown here is derived from an EMBL/GenBank/DDBJ whole genome shotgun (WGS) entry which is preliminary data.</text>
</comment>
<evidence type="ECO:0000313" key="1">
    <source>
        <dbReference type="EMBL" id="MFC0321011.1"/>
    </source>
</evidence>
<dbReference type="RefSeq" id="WP_013663667.1">
    <property type="nucleotide sequence ID" value="NZ_JBHLWO010000004.1"/>
</dbReference>
<evidence type="ECO:0000313" key="2">
    <source>
        <dbReference type="Proteomes" id="UP001589774"/>
    </source>
</evidence>
<name>A0ABV6HQP0_9SPHI</name>
<dbReference type="Proteomes" id="UP001589774">
    <property type="component" value="Unassembled WGS sequence"/>
</dbReference>
<reference evidence="1 2" key="1">
    <citation type="submission" date="2024-09" db="EMBL/GenBank/DDBJ databases">
        <authorList>
            <person name="Sun Q."/>
            <person name="Mori K."/>
        </authorList>
    </citation>
    <scope>NUCLEOTIDE SEQUENCE [LARGE SCALE GENOMIC DNA]</scope>
    <source>
        <strain evidence="1 2">CCM 7765</strain>
    </source>
</reference>
<sequence>MTKKFLLMFVFFLFSVHAFGQKILVWCPPTAEIGTGNDKLRGINLNIVFSDLRKITDTTRVECSSQDIINHIAQGIMTSYPSAIINILDTTQFHSPAEKNKITVRIAITAYHSASGTDASSAIGNSEGDFSWGALPKNKWNSVAGFHVVIEDNRTETSKTLTRNIANIVSRPNIGGSLTAKKALFEAYNEANRELLYFIESTIQPN</sequence>
<protein>
    <submittedName>
        <fullName evidence="1">Uncharacterized protein</fullName>
    </submittedName>
</protein>
<accession>A0ABV6HQP0</accession>
<organism evidence="1 2">
    <name type="scientific">Olivibacter oleidegradans</name>
    <dbReference type="NCBI Taxonomy" id="760123"/>
    <lineage>
        <taxon>Bacteria</taxon>
        <taxon>Pseudomonadati</taxon>
        <taxon>Bacteroidota</taxon>
        <taxon>Sphingobacteriia</taxon>
        <taxon>Sphingobacteriales</taxon>
        <taxon>Sphingobacteriaceae</taxon>
        <taxon>Olivibacter</taxon>
    </lineage>
</organism>
<gene>
    <name evidence="1" type="ORF">ACFFI0_22005</name>
</gene>
<proteinExistence type="predicted"/>
<keyword evidence="2" id="KW-1185">Reference proteome</keyword>
<dbReference type="EMBL" id="JBHLWO010000004">
    <property type="protein sequence ID" value="MFC0321011.1"/>
    <property type="molecule type" value="Genomic_DNA"/>
</dbReference>